<dbReference type="RefSeq" id="WP_396639023.1">
    <property type="nucleotide sequence ID" value="NZ_JBIQWL010000001.1"/>
</dbReference>
<keyword evidence="2" id="KW-1185">Reference proteome</keyword>
<comment type="caution">
    <text evidence="1">The sequence shown here is derived from an EMBL/GenBank/DDBJ whole genome shotgun (WGS) entry which is preliminary data.</text>
</comment>
<gene>
    <name evidence="1" type="ORF">ACH3VR_01740</name>
</gene>
<protein>
    <submittedName>
        <fullName evidence="1">Uncharacterized protein</fullName>
    </submittedName>
</protein>
<sequence>MSANESNLSDPQYGYDLVVATTQKSMNVALKAYLDGLGGPLVVACYVYDNDNNLVPISYEQLKADAKGSDPFSVPGGSDPKTDQDLLNLAAANFAGGFRAKAGLPQMPPLKLPPVVTLGNGPTAPVTFNLLCSEFDIAGFNYGPRGSSKWINAAQPADDPWYFVSQVQLNNDVIDPHSPVPPAVQQKIQELIDSVGAGAFSIEKVFLDLSTAMLLSAPTIAGISSKDWPVWALLSSVFLDAYIGELRKTGHPVLGYSCTVDKPKPGTLPIRMLVHECCALVDSSGVPVVDPTKAQQDATTFNYLCTTSTTKPVAHAFRWNWLESTETGTWAGIQSVRRDVFIAYLQSVFNDLVAPISFTPAVSWSQPQSNGYVSLNIGIPAGGGAQFAAKPVNGKITGPTQILSLEFDKPATGSISPAGVGYWGDWFSYTLNYKLTGDVSALVQGDAPCVRLRLRATFYEEFRHTEAWIAPYHDLPGANYIDYLVEVLFQISVTDDGKLVVNNAKPSVTDSSTPWYFYKEGIYGLSKEYEQYILARVNPVHTQIKALVNGTFTDIAAKLQGILNNTQSWVFPGSETYAFGKVAFSDYLDFITHTTFIGAR</sequence>
<accession>A0ABW7Q614</accession>
<reference evidence="1 2" key="1">
    <citation type="submission" date="2024-09" db="EMBL/GenBank/DDBJ databases">
        <authorList>
            <person name="Pan X."/>
        </authorList>
    </citation>
    <scope>NUCLEOTIDE SEQUENCE [LARGE SCALE GENOMIC DNA]</scope>
    <source>
        <strain evidence="1 2">B2969</strain>
    </source>
</reference>
<organism evidence="1 2">
    <name type="scientific">Microbacterium alkaliflavum</name>
    <dbReference type="NCBI Taxonomy" id="3248839"/>
    <lineage>
        <taxon>Bacteria</taxon>
        <taxon>Bacillati</taxon>
        <taxon>Actinomycetota</taxon>
        <taxon>Actinomycetes</taxon>
        <taxon>Micrococcales</taxon>
        <taxon>Microbacteriaceae</taxon>
        <taxon>Microbacterium</taxon>
    </lineage>
</organism>
<name>A0ABW7Q614_9MICO</name>
<evidence type="ECO:0000313" key="1">
    <source>
        <dbReference type="EMBL" id="MFH8249074.1"/>
    </source>
</evidence>
<dbReference type="Proteomes" id="UP001610861">
    <property type="component" value="Unassembled WGS sequence"/>
</dbReference>
<evidence type="ECO:0000313" key="2">
    <source>
        <dbReference type="Proteomes" id="UP001610861"/>
    </source>
</evidence>
<proteinExistence type="predicted"/>
<dbReference type="EMBL" id="JBIQWL010000001">
    <property type="protein sequence ID" value="MFH8249074.1"/>
    <property type="molecule type" value="Genomic_DNA"/>
</dbReference>